<organism evidence="1 2">
    <name type="scientific">Xylanibacter ruminicola</name>
    <name type="common">Prevotella ruminicola</name>
    <dbReference type="NCBI Taxonomy" id="839"/>
    <lineage>
        <taxon>Bacteria</taxon>
        <taxon>Pseudomonadati</taxon>
        <taxon>Bacteroidota</taxon>
        <taxon>Bacteroidia</taxon>
        <taxon>Bacteroidales</taxon>
        <taxon>Prevotellaceae</taxon>
        <taxon>Xylanibacter</taxon>
    </lineage>
</organism>
<reference evidence="1" key="1">
    <citation type="submission" date="2021-08" db="EMBL/GenBank/DDBJ databases">
        <title>Prevotella lacticifex sp. nov., isolated from rumen of cow.</title>
        <authorList>
            <person name="Shinkai T."/>
            <person name="Ikeyama N."/>
            <person name="Kumagai M."/>
            <person name="Ohmori H."/>
            <person name="Sakamoto M."/>
            <person name="Ohkuma M."/>
            <person name="Mitsumori M."/>
        </authorList>
    </citation>
    <scope>NUCLEOTIDE SEQUENCE</scope>
    <source>
        <strain evidence="1">JCM 8259</strain>
    </source>
</reference>
<dbReference type="AlphaFoldDB" id="A0AA37I0T3"/>
<name>A0AA37I0T3_XYLRU</name>
<comment type="caution">
    <text evidence="1">The sequence shown here is derived from an EMBL/GenBank/DDBJ whole genome shotgun (WGS) entry which is preliminary data.</text>
</comment>
<protein>
    <submittedName>
        <fullName evidence="1">Uncharacterized protein</fullName>
    </submittedName>
</protein>
<evidence type="ECO:0000313" key="1">
    <source>
        <dbReference type="EMBL" id="GJG32364.1"/>
    </source>
</evidence>
<sequence length="113" mass="12680">MNIIGYFTVPIKVIEGEMSCDQDIDSYALNVKDLLDQQVSQELSEKLTEMLLGFNEDVQLEMVENMLSFICAKVLHTTGCYSVDTALELCYKWIGEELGIATSGFGKLMNKLI</sequence>
<gene>
    <name evidence="1" type="ORF">PRMUPPPA20_04730</name>
</gene>
<dbReference type="Proteomes" id="UP000887097">
    <property type="component" value="Unassembled WGS sequence"/>
</dbReference>
<dbReference type="EMBL" id="BPTT01000001">
    <property type="protein sequence ID" value="GJG32364.1"/>
    <property type="molecule type" value="Genomic_DNA"/>
</dbReference>
<proteinExistence type="predicted"/>
<evidence type="ECO:0000313" key="2">
    <source>
        <dbReference type="Proteomes" id="UP000887097"/>
    </source>
</evidence>
<accession>A0AA37I0T3</accession>